<accession>A0ABP8HKX7</accession>
<dbReference type="EMBL" id="BAABFT010000026">
    <property type="protein sequence ID" value="GAA4340619.1"/>
    <property type="molecule type" value="Genomic_DNA"/>
</dbReference>
<organism evidence="1 2">
    <name type="scientific">Mucilaginibacter gynuensis</name>
    <dbReference type="NCBI Taxonomy" id="1302236"/>
    <lineage>
        <taxon>Bacteria</taxon>
        <taxon>Pseudomonadati</taxon>
        <taxon>Bacteroidota</taxon>
        <taxon>Sphingobacteriia</taxon>
        <taxon>Sphingobacteriales</taxon>
        <taxon>Sphingobacteriaceae</taxon>
        <taxon>Mucilaginibacter</taxon>
    </lineage>
</organism>
<proteinExistence type="predicted"/>
<dbReference type="InterPro" id="IPR052922">
    <property type="entry name" value="Cytidylate_Kinase-2"/>
</dbReference>
<dbReference type="PANTHER" id="PTHR37816">
    <property type="entry name" value="YALI0E33011P"/>
    <property type="match status" value="1"/>
</dbReference>
<dbReference type="NCBIfam" id="NF004861">
    <property type="entry name" value="PRK06217.1"/>
    <property type="match status" value="1"/>
</dbReference>
<sequence length="185" mass="21033">MRINIMGASGSGVTTLGEALAKEIEYPYFDSDKYFWEPTTNPFTVRREINSRNTMLSDALAGKEQWVLGGPVMGWGLQPYPEVDLVVFLFVPPAIRMARVKKREFERYGDAIYNGARHKQYVDFLAFAASYDDPKTTTTSRTLHRQREWLQSLKCPVLEIVGDTSVADRLKQVHARIDRLRAASA</sequence>
<evidence type="ECO:0000313" key="2">
    <source>
        <dbReference type="Proteomes" id="UP001500582"/>
    </source>
</evidence>
<dbReference type="Proteomes" id="UP001500582">
    <property type="component" value="Unassembled WGS sequence"/>
</dbReference>
<dbReference type="SUPFAM" id="SSF52540">
    <property type="entry name" value="P-loop containing nucleoside triphosphate hydrolases"/>
    <property type="match status" value="1"/>
</dbReference>
<protein>
    <submittedName>
        <fullName evidence="1">AAA family ATPase</fullName>
    </submittedName>
</protein>
<dbReference type="Gene3D" id="3.40.50.300">
    <property type="entry name" value="P-loop containing nucleotide triphosphate hydrolases"/>
    <property type="match status" value="1"/>
</dbReference>
<reference evidence="2" key="1">
    <citation type="journal article" date="2019" name="Int. J. Syst. Evol. Microbiol.">
        <title>The Global Catalogue of Microorganisms (GCM) 10K type strain sequencing project: providing services to taxonomists for standard genome sequencing and annotation.</title>
        <authorList>
            <consortium name="The Broad Institute Genomics Platform"/>
            <consortium name="The Broad Institute Genome Sequencing Center for Infectious Disease"/>
            <person name="Wu L."/>
            <person name="Ma J."/>
        </authorList>
    </citation>
    <scope>NUCLEOTIDE SEQUENCE [LARGE SCALE GENOMIC DNA]</scope>
    <source>
        <strain evidence="2">JCM 17705</strain>
    </source>
</reference>
<gene>
    <name evidence="1" type="ORF">GCM10023149_52200</name>
</gene>
<dbReference type="PANTHER" id="PTHR37816:SF2">
    <property type="entry name" value="DNA TOPOLOGY MODULATION PROTEIN FLAR-RELATED PROTEIN"/>
    <property type="match status" value="1"/>
</dbReference>
<dbReference type="InterPro" id="IPR027417">
    <property type="entry name" value="P-loop_NTPase"/>
</dbReference>
<comment type="caution">
    <text evidence="1">The sequence shown here is derived from an EMBL/GenBank/DDBJ whole genome shotgun (WGS) entry which is preliminary data.</text>
</comment>
<evidence type="ECO:0000313" key="1">
    <source>
        <dbReference type="EMBL" id="GAA4340619.1"/>
    </source>
</evidence>
<keyword evidence="2" id="KW-1185">Reference proteome</keyword>
<name>A0ABP8HKX7_9SPHI</name>
<dbReference type="RefSeq" id="WP_345214179.1">
    <property type="nucleotide sequence ID" value="NZ_BAABFT010000026.1"/>
</dbReference>